<dbReference type="AlphaFoldDB" id="A0AAV4GA69"/>
<evidence type="ECO:0000313" key="12">
    <source>
        <dbReference type="EMBL" id="GFR81888.1"/>
    </source>
</evidence>
<gene>
    <name evidence="12" type="ORF">ElyMa_002351700</name>
</gene>
<comment type="caution">
    <text evidence="12">The sequence shown here is derived from an EMBL/GenBank/DDBJ whole genome shotgun (WGS) entry which is preliminary data.</text>
</comment>
<name>A0AAV4GA69_9GAST</name>
<dbReference type="GO" id="GO:0016485">
    <property type="term" value="P:protein processing"/>
    <property type="evidence" value="ECO:0007669"/>
    <property type="project" value="InterPro"/>
</dbReference>
<keyword evidence="8" id="KW-0472">Membrane</keyword>
<evidence type="ECO:0000259" key="11">
    <source>
        <dbReference type="Pfam" id="PF18266"/>
    </source>
</evidence>
<comment type="subcellular location">
    <subcellularLocation>
        <location evidence="1">Membrane</location>
        <topology evidence="1">Single-pass type I membrane protein</topology>
    </subcellularLocation>
</comment>
<keyword evidence="9" id="KW-0325">Glycoprotein</keyword>
<keyword evidence="7" id="KW-1133">Transmembrane helix</keyword>
<evidence type="ECO:0000256" key="5">
    <source>
        <dbReference type="ARBA" id="ARBA00022729"/>
    </source>
</evidence>
<dbReference type="InterPro" id="IPR008710">
    <property type="entry name" value="Nicastrin"/>
</dbReference>
<evidence type="ECO:0000256" key="9">
    <source>
        <dbReference type="ARBA" id="ARBA00023180"/>
    </source>
</evidence>
<accession>A0AAV4GA69</accession>
<evidence type="ECO:0000313" key="13">
    <source>
        <dbReference type="Proteomes" id="UP000762676"/>
    </source>
</evidence>
<evidence type="ECO:0000256" key="8">
    <source>
        <dbReference type="ARBA" id="ARBA00023136"/>
    </source>
</evidence>
<dbReference type="InterPro" id="IPR041084">
    <property type="entry name" value="Ncstrn_small"/>
</dbReference>
<sequence>MRIIGTPGANNHSSVSAPSADSVRTKTKIYIDLKTKSACFRHLNATHQLGCASSQKGNVGVVYFIQSPTDFDWVLTDGPHAPYMVVVDSVDFTG</sequence>
<evidence type="ECO:0000256" key="10">
    <source>
        <dbReference type="SAM" id="MobiDB-lite"/>
    </source>
</evidence>
<evidence type="ECO:0000256" key="3">
    <source>
        <dbReference type="ARBA" id="ARBA00015303"/>
    </source>
</evidence>
<feature type="compositionally biased region" description="Polar residues" evidence="10">
    <location>
        <begin position="8"/>
        <end position="19"/>
    </location>
</feature>
<evidence type="ECO:0000256" key="7">
    <source>
        <dbReference type="ARBA" id="ARBA00022989"/>
    </source>
</evidence>
<dbReference type="Proteomes" id="UP000762676">
    <property type="component" value="Unassembled WGS sequence"/>
</dbReference>
<feature type="domain" description="Nicastrin small lobe" evidence="11">
    <location>
        <begin position="38"/>
        <end position="93"/>
    </location>
</feature>
<dbReference type="EMBL" id="BMAT01004859">
    <property type="protein sequence ID" value="GFR81888.1"/>
    <property type="molecule type" value="Genomic_DNA"/>
</dbReference>
<feature type="region of interest" description="Disordered" evidence="10">
    <location>
        <begin position="1"/>
        <end position="22"/>
    </location>
</feature>
<evidence type="ECO:0000256" key="1">
    <source>
        <dbReference type="ARBA" id="ARBA00004479"/>
    </source>
</evidence>
<evidence type="ECO:0000256" key="2">
    <source>
        <dbReference type="ARBA" id="ARBA00007717"/>
    </source>
</evidence>
<dbReference type="GO" id="GO:0007220">
    <property type="term" value="P:Notch receptor processing"/>
    <property type="evidence" value="ECO:0007669"/>
    <property type="project" value="TreeGrafter"/>
</dbReference>
<dbReference type="GO" id="GO:0005886">
    <property type="term" value="C:plasma membrane"/>
    <property type="evidence" value="ECO:0007669"/>
    <property type="project" value="TreeGrafter"/>
</dbReference>
<comment type="similarity">
    <text evidence="2">Belongs to the nicastrin family.</text>
</comment>
<dbReference type="PANTHER" id="PTHR21092:SF0">
    <property type="entry name" value="NICASTRIN"/>
    <property type="match status" value="1"/>
</dbReference>
<evidence type="ECO:0000256" key="4">
    <source>
        <dbReference type="ARBA" id="ARBA00022692"/>
    </source>
</evidence>
<dbReference type="GO" id="GO:0007219">
    <property type="term" value="P:Notch signaling pathway"/>
    <property type="evidence" value="ECO:0007669"/>
    <property type="project" value="UniProtKB-KW"/>
</dbReference>
<keyword evidence="5" id="KW-0732">Signal</keyword>
<proteinExistence type="inferred from homology"/>
<evidence type="ECO:0000256" key="6">
    <source>
        <dbReference type="ARBA" id="ARBA00022976"/>
    </source>
</evidence>
<protein>
    <recommendedName>
        <fullName evidence="3">Nicastrin</fullName>
    </recommendedName>
</protein>
<keyword evidence="13" id="KW-1185">Reference proteome</keyword>
<dbReference type="Pfam" id="PF18266">
    <property type="entry name" value="Ncstrn_small"/>
    <property type="match status" value="1"/>
</dbReference>
<keyword evidence="4" id="KW-0812">Transmembrane</keyword>
<dbReference type="PANTHER" id="PTHR21092">
    <property type="entry name" value="NICASTRIN"/>
    <property type="match status" value="1"/>
</dbReference>
<reference evidence="12 13" key="1">
    <citation type="journal article" date="2021" name="Elife">
        <title>Chloroplast acquisition without the gene transfer in kleptoplastic sea slugs, Plakobranchus ocellatus.</title>
        <authorList>
            <person name="Maeda T."/>
            <person name="Takahashi S."/>
            <person name="Yoshida T."/>
            <person name="Shimamura S."/>
            <person name="Takaki Y."/>
            <person name="Nagai Y."/>
            <person name="Toyoda A."/>
            <person name="Suzuki Y."/>
            <person name="Arimoto A."/>
            <person name="Ishii H."/>
            <person name="Satoh N."/>
            <person name="Nishiyama T."/>
            <person name="Hasebe M."/>
            <person name="Maruyama T."/>
            <person name="Minagawa J."/>
            <person name="Obokata J."/>
            <person name="Shigenobu S."/>
        </authorList>
    </citation>
    <scope>NUCLEOTIDE SEQUENCE [LARGE SCALE GENOMIC DNA]</scope>
</reference>
<organism evidence="12 13">
    <name type="scientific">Elysia marginata</name>
    <dbReference type="NCBI Taxonomy" id="1093978"/>
    <lineage>
        <taxon>Eukaryota</taxon>
        <taxon>Metazoa</taxon>
        <taxon>Spiralia</taxon>
        <taxon>Lophotrochozoa</taxon>
        <taxon>Mollusca</taxon>
        <taxon>Gastropoda</taxon>
        <taxon>Heterobranchia</taxon>
        <taxon>Euthyneura</taxon>
        <taxon>Panpulmonata</taxon>
        <taxon>Sacoglossa</taxon>
        <taxon>Placobranchoidea</taxon>
        <taxon>Plakobranchidae</taxon>
        <taxon>Elysia</taxon>
    </lineage>
</organism>
<keyword evidence="6" id="KW-0914">Notch signaling pathway</keyword>